<proteinExistence type="predicted"/>
<dbReference type="OrthoDB" id="3238794at2759"/>
<organism evidence="2">
    <name type="scientific">Pectinophora gossypiella</name>
    <name type="common">Cotton pink bollworm</name>
    <name type="synonym">Depressaria gossypiella</name>
    <dbReference type="NCBI Taxonomy" id="13191"/>
    <lineage>
        <taxon>Eukaryota</taxon>
        <taxon>Metazoa</taxon>
        <taxon>Ecdysozoa</taxon>
        <taxon>Arthropoda</taxon>
        <taxon>Hexapoda</taxon>
        <taxon>Insecta</taxon>
        <taxon>Pterygota</taxon>
        <taxon>Neoptera</taxon>
        <taxon>Endopterygota</taxon>
        <taxon>Lepidoptera</taxon>
        <taxon>Glossata</taxon>
        <taxon>Ditrysia</taxon>
        <taxon>Gelechioidea</taxon>
        <taxon>Gelechiidae</taxon>
        <taxon>Apatetrinae</taxon>
        <taxon>Pectinophora</taxon>
    </lineage>
</organism>
<feature type="region of interest" description="Disordered" evidence="1">
    <location>
        <begin position="349"/>
        <end position="368"/>
    </location>
</feature>
<sequence>TIQDVNIENEGTINKLEDIEKPANLDTDICIHEVPDYIDASVSCHQMEQIDLIKTSDIGIDADDLLTSENCTQYDEKSAIAEHIDIKSDANNTVKFSKNEFLNILDDEVYAAECAENTTALDVTHNNSTLQDDDFNTASQNIHEESVDIASAIMAHMTEVLELSIPYDPEREAIEEHNINETFILENKDMNTAFLEYSRSSSPNRETSIFEVCTESPIRNPSDTFIGEDLSVLYEKDDTLLGSPFVKQGSVISMSQTVHSGGIKYWVSFDDSLTEVKEKRTFKSLRRSKENSFPSFVTVDFNSKDTKNVEEEYVDAFQIDTFKRRSVLNFNQSEASNLKMDDLRHNFNQSQRDNSKVEESFASCTSTD</sequence>
<feature type="non-terminal residue" evidence="2">
    <location>
        <position position="1"/>
    </location>
</feature>
<dbReference type="EMBL" id="GDQN01000570">
    <property type="protein sequence ID" value="JAT90484.1"/>
    <property type="molecule type" value="Transcribed_RNA"/>
</dbReference>
<feature type="non-terminal residue" evidence="2">
    <location>
        <position position="368"/>
    </location>
</feature>
<name>A0A1E1WU35_PECGO</name>
<evidence type="ECO:0000313" key="2">
    <source>
        <dbReference type="EMBL" id="JAT90484.1"/>
    </source>
</evidence>
<reference evidence="2" key="1">
    <citation type="submission" date="2015-09" db="EMBL/GenBank/DDBJ databases">
        <title>De novo assembly of Pectinophora gossypiella (Pink Bollworm) gut transcriptome.</title>
        <authorList>
            <person name="Tassone E.E."/>
        </authorList>
    </citation>
    <scope>NUCLEOTIDE SEQUENCE</scope>
</reference>
<evidence type="ECO:0000256" key="1">
    <source>
        <dbReference type="SAM" id="MobiDB-lite"/>
    </source>
</evidence>
<gene>
    <name evidence="2" type="ORF">g.6823</name>
</gene>
<protein>
    <submittedName>
        <fullName evidence="2">Uncharacterized protein</fullName>
    </submittedName>
</protein>
<dbReference type="AlphaFoldDB" id="A0A1E1WU35"/>
<accession>A0A1E1WU35</accession>